<dbReference type="Proteomes" id="UP000013085">
    <property type="component" value="Unassembled WGS sequence"/>
</dbReference>
<dbReference type="EMBL" id="AGYR01000012">
    <property type="protein sequence ID" value="ENZ17933.1"/>
    <property type="molecule type" value="Genomic_DNA"/>
</dbReference>
<organism evidence="2 3">
    <name type="scientific">[Clostridium] clostridioforme 90A8</name>
    <dbReference type="NCBI Taxonomy" id="999408"/>
    <lineage>
        <taxon>Bacteria</taxon>
        <taxon>Bacillati</taxon>
        <taxon>Bacillota</taxon>
        <taxon>Clostridia</taxon>
        <taxon>Lachnospirales</taxon>
        <taxon>Lachnospiraceae</taxon>
        <taxon>Enterocloster</taxon>
    </lineage>
</organism>
<accession>A0A0E2HDR6</accession>
<reference evidence="2 3" key="1">
    <citation type="submission" date="2013-01" db="EMBL/GenBank/DDBJ databases">
        <title>The Genome Sequence of Clostridium clostridioforme 90A8.</title>
        <authorList>
            <consortium name="The Broad Institute Genome Sequencing Platform"/>
            <person name="Earl A."/>
            <person name="Ward D."/>
            <person name="Feldgarden M."/>
            <person name="Gevers D."/>
            <person name="Courvalin P."/>
            <person name="Lambert T."/>
            <person name="Walker B."/>
            <person name="Young S.K."/>
            <person name="Zeng Q."/>
            <person name="Gargeya S."/>
            <person name="Fitzgerald M."/>
            <person name="Haas B."/>
            <person name="Abouelleil A."/>
            <person name="Alvarado L."/>
            <person name="Arachchi H.M."/>
            <person name="Berlin A.M."/>
            <person name="Chapman S.B."/>
            <person name="Dewar J."/>
            <person name="Goldberg J."/>
            <person name="Griggs A."/>
            <person name="Gujja S."/>
            <person name="Hansen M."/>
            <person name="Howarth C."/>
            <person name="Imamovic A."/>
            <person name="Larimer J."/>
            <person name="McCowan C."/>
            <person name="Murphy C."/>
            <person name="Neiman D."/>
            <person name="Pearson M."/>
            <person name="Priest M."/>
            <person name="Roberts A."/>
            <person name="Saif S."/>
            <person name="Shea T."/>
            <person name="Sisk P."/>
            <person name="Sykes S."/>
            <person name="Wortman J."/>
            <person name="Nusbaum C."/>
            <person name="Birren B."/>
        </authorList>
    </citation>
    <scope>NUCLEOTIDE SEQUENCE [LARGE SCALE GENOMIC DNA]</scope>
    <source>
        <strain evidence="2 3">90A8</strain>
    </source>
</reference>
<comment type="caution">
    <text evidence="2">The sequence shown here is derived from an EMBL/GenBank/DDBJ whole genome shotgun (WGS) entry which is preliminary data.</text>
</comment>
<name>A0A0E2HDR6_9FIRM</name>
<evidence type="ECO:0000313" key="2">
    <source>
        <dbReference type="EMBL" id="ENZ17933.1"/>
    </source>
</evidence>
<dbReference type="Pfam" id="PF19854">
    <property type="entry name" value="DUF6329"/>
    <property type="match status" value="1"/>
</dbReference>
<gene>
    <name evidence="2" type="ORF">HMPREF1090_01483</name>
</gene>
<evidence type="ECO:0000259" key="1">
    <source>
        <dbReference type="Pfam" id="PF19854"/>
    </source>
</evidence>
<evidence type="ECO:0000313" key="3">
    <source>
        <dbReference type="Proteomes" id="UP000013085"/>
    </source>
</evidence>
<dbReference type="AlphaFoldDB" id="A0A0E2HDR6"/>
<feature type="domain" description="DUF6329" evidence="1">
    <location>
        <begin position="56"/>
        <end position="93"/>
    </location>
</feature>
<proteinExistence type="predicted"/>
<sequence>MKTTFERKPDFRFRDFVIEKTVTIPAERFEEMLRHPLKEQDFLTENTGLMEQDGMGVNHCLLVIGKGRPDGLLVQSEGYPYARYAAYVPEATALRYPSLSKINRELADAVDFIVEDGASQTTTGQWVLSFEELEEQTGLCAAGKPFLQEMLGDMLCERPEVADLSIDENGFDVTYYLDFCQNFEQETEPEAVRTDGSRQKLCELLRIPLADVHLVHKEVEIDPATIVELSENTLTDAGKQAWADVLDAEVCRIYAGAYGLQVELTGVESYRLQDFSTMLAGYCSEENYEKWVAAPKEAPAQSPEMNL</sequence>
<dbReference type="HOGENOM" id="CLU_080366_0_0_9"/>
<dbReference type="PATRIC" id="fig|999408.3.peg.1598"/>
<dbReference type="InterPro" id="IPR046292">
    <property type="entry name" value="DUF6329"/>
</dbReference>
<protein>
    <recommendedName>
        <fullName evidence="1">DUF6329 domain-containing protein</fullName>
    </recommendedName>
</protein>
<dbReference type="RefSeq" id="WP_002595379.1">
    <property type="nucleotide sequence ID" value="NZ_KB851009.1"/>
</dbReference>